<evidence type="ECO:0000256" key="1">
    <source>
        <dbReference type="SAM" id="MobiDB-lite"/>
    </source>
</evidence>
<comment type="caution">
    <text evidence="2">The sequence shown here is derived from an EMBL/GenBank/DDBJ whole genome shotgun (WGS) entry which is preliminary data.</text>
</comment>
<evidence type="ECO:0000313" key="3">
    <source>
        <dbReference type="Proteomes" id="UP001356095"/>
    </source>
</evidence>
<dbReference type="EMBL" id="JAUZMY010000017">
    <property type="protein sequence ID" value="MEE2039067.1"/>
    <property type="molecule type" value="Genomic_DNA"/>
</dbReference>
<reference evidence="2 3" key="1">
    <citation type="submission" date="2023-08" db="EMBL/GenBank/DDBJ databases">
        <authorList>
            <person name="Girao M."/>
            <person name="Carvalho M.F."/>
        </authorList>
    </citation>
    <scope>NUCLEOTIDE SEQUENCE [LARGE SCALE GENOMIC DNA]</scope>
    <source>
        <strain evidence="2 3">CT-R113</strain>
    </source>
</reference>
<name>A0ABU7KAN0_9ACTN</name>
<gene>
    <name evidence="2" type="ORF">Q8791_17785</name>
</gene>
<accession>A0ABU7KAN0</accession>
<protein>
    <submittedName>
        <fullName evidence="2">Uncharacterized protein</fullName>
    </submittedName>
</protein>
<sequence>MSRTDKTKPIWVRCAEHNPRPVHDHRHGVCDLPPGPAREDTGTRCRWEPGVGQTCCVGPNGRAAKREMGDANRAENRKSRHAARRVLRRRAAQDGRD</sequence>
<dbReference type="Proteomes" id="UP001356095">
    <property type="component" value="Unassembled WGS sequence"/>
</dbReference>
<organism evidence="2 3">
    <name type="scientific">Nocardiopsis codii</name>
    <dbReference type="NCBI Taxonomy" id="3065942"/>
    <lineage>
        <taxon>Bacteria</taxon>
        <taxon>Bacillati</taxon>
        <taxon>Actinomycetota</taxon>
        <taxon>Actinomycetes</taxon>
        <taxon>Streptosporangiales</taxon>
        <taxon>Nocardiopsidaceae</taxon>
        <taxon>Nocardiopsis</taxon>
    </lineage>
</organism>
<proteinExistence type="predicted"/>
<keyword evidence="3" id="KW-1185">Reference proteome</keyword>
<feature type="compositionally biased region" description="Basic and acidic residues" evidence="1">
    <location>
        <begin position="64"/>
        <end position="77"/>
    </location>
</feature>
<evidence type="ECO:0000313" key="2">
    <source>
        <dbReference type="EMBL" id="MEE2039067.1"/>
    </source>
</evidence>
<feature type="region of interest" description="Disordered" evidence="1">
    <location>
        <begin position="61"/>
        <end position="97"/>
    </location>
</feature>
<dbReference type="RefSeq" id="WP_330092844.1">
    <property type="nucleotide sequence ID" value="NZ_JAUZMY010000017.1"/>
</dbReference>
<feature type="compositionally biased region" description="Basic residues" evidence="1">
    <location>
        <begin position="78"/>
        <end position="90"/>
    </location>
</feature>
<feature type="region of interest" description="Disordered" evidence="1">
    <location>
        <begin position="22"/>
        <end position="44"/>
    </location>
</feature>